<keyword evidence="4" id="KW-1185">Reference proteome</keyword>
<keyword evidence="2" id="KW-0812">Transmembrane</keyword>
<gene>
    <name evidence="3" type="ORF">JE024_26545</name>
</gene>
<reference evidence="3 4" key="1">
    <citation type="journal article" date="2016" name="Arch. Microbiol.">
        <title>Streptomyces zhihengii sp. nov., isolated from rhizospheric soil of Psammosilene tunicoides.</title>
        <authorList>
            <person name="Huang M.J."/>
            <person name="Fei J.J."/>
            <person name="Salam N."/>
            <person name="Kim C.J."/>
            <person name="Hozzein W.N."/>
            <person name="Xiao M."/>
            <person name="Huang H.Q."/>
            <person name="Li W.J."/>
        </authorList>
    </citation>
    <scope>NUCLEOTIDE SEQUENCE [LARGE SCALE GENOMIC DNA]</scope>
    <source>
        <strain evidence="3 4">YIM T102</strain>
    </source>
</reference>
<dbReference type="EMBL" id="JAFEJA010000001">
    <property type="protein sequence ID" value="MBM9622233.1"/>
    <property type="molecule type" value="Genomic_DNA"/>
</dbReference>
<dbReference type="RefSeq" id="WP_205375995.1">
    <property type="nucleotide sequence ID" value="NZ_JAFEJA010000001.1"/>
</dbReference>
<feature type="region of interest" description="Disordered" evidence="1">
    <location>
        <begin position="23"/>
        <end position="50"/>
    </location>
</feature>
<comment type="caution">
    <text evidence="3">The sequence shown here is derived from an EMBL/GenBank/DDBJ whole genome shotgun (WGS) entry which is preliminary data.</text>
</comment>
<name>A0ABS2UYZ8_9ACTN</name>
<organism evidence="3 4">
    <name type="scientific">Streptomyces zhihengii</name>
    <dbReference type="NCBI Taxonomy" id="1818004"/>
    <lineage>
        <taxon>Bacteria</taxon>
        <taxon>Bacillati</taxon>
        <taxon>Actinomycetota</taxon>
        <taxon>Actinomycetes</taxon>
        <taxon>Kitasatosporales</taxon>
        <taxon>Streptomycetaceae</taxon>
        <taxon>Streptomyces</taxon>
    </lineage>
</organism>
<evidence type="ECO:0000256" key="2">
    <source>
        <dbReference type="SAM" id="Phobius"/>
    </source>
</evidence>
<proteinExistence type="predicted"/>
<accession>A0ABS2UYZ8</accession>
<sequence>MNDSVDLSPAERDASAYLLGTAVPTSYRDGSPPQPTGALPVAQPGRAPQSARTTELATVMLAAGGGTALAGAGISAVLLALSTVDPVTLAVAAGAPSVFALALGGLLRTAGRAAKDAGTAVTTVTNNYAGPVSQTTNTATNTSRTVFGRAASTSKTGR</sequence>
<keyword evidence="2" id="KW-1133">Transmembrane helix</keyword>
<protein>
    <submittedName>
        <fullName evidence="3">Uncharacterized protein</fullName>
    </submittedName>
</protein>
<evidence type="ECO:0000313" key="3">
    <source>
        <dbReference type="EMBL" id="MBM9622233.1"/>
    </source>
</evidence>
<keyword evidence="2" id="KW-0472">Membrane</keyword>
<evidence type="ECO:0000256" key="1">
    <source>
        <dbReference type="SAM" id="MobiDB-lite"/>
    </source>
</evidence>
<dbReference type="Proteomes" id="UP000664109">
    <property type="component" value="Unassembled WGS sequence"/>
</dbReference>
<feature type="transmembrane region" description="Helical" evidence="2">
    <location>
        <begin position="56"/>
        <end position="81"/>
    </location>
</feature>
<evidence type="ECO:0000313" key="4">
    <source>
        <dbReference type="Proteomes" id="UP000664109"/>
    </source>
</evidence>
<feature type="transmembrane region" description="Helical" evidence="2">
    <location>
        <begin position="87"/>
        <end position="107"/>
    </location>
</feature>